<dbReference type="AlphaFoldDB" id="A0A9P5MQL4"/>
<sequence length="68" mass="7278">MSQTYPNASPSNFQSVLDAALEAYENNTKSKLLTSPVAAQQPQLQSCDMPTAILSFSDLIDVVVATTD</sequence>
<dbReference type="EMBL" id="WHVB01000036">
    <property type="protein sequence ID" value="KAF8467453.1"/>
    <property type="molecule type" value="Genomic_DNA"/>
</dbReference>
<reference evidence="1" key="1">
    <citation type="submission" date="2019-10" db="EMBL/GenBank/DDBJ databases">
        <authorList>
            <consortium name="DOE Joint Genome Institute"/>
            <person name="Kuo A."/>
            <person name="Miyauchi S."/>
            <person name="Kiss E."/>
            <person name="Drula E."/>
            <person name="Kohler A."/>
            <person name="Sanchez-Garcia M."/>
            <person name="Andreopoulos B."/>
            <person name="Barry K.W."/>
            <person name="Bonito G."/>
            <person name="Buee M."/>
            <person name="Carver A."/>
            <person name="Chen C."/>
            <person name="Cichocki N."/>
            <person name="Clum A."/>
            <person name="Culley D."/>
            <person name="Crous P.W."/>
            <person name="Fauchery L."/>
            <person name="Girlanda M."/>
            <person name="Hayes R."/>
            <person name="Keri Z."/>
            <person name="LaButti K."/>
            <person name="Lipzen A."/>
            <person name="Lombard V."/>
            <person name="Magnuson J."/>
            <person name="Maillard F."/>
            <person name="Morin E."/>
            <person name="Murat C."/>
            <person name="Nolan M."/>
            <person name="Ohm R."/>
            <person name="Pangilinan J."/>
            <person name="Pereira M."/>
            <person name="Perotto S."/>
            <person name="Peter M."/>
            <person name="Riley R."/>
            <person name="Sitrit Y."/>
            <person name="Stielow B."/>
            <person name="Szollosi G."/>
            <person name="Zifcakova L."/>
            <person name="Stursova M."/>
            <person name="Spatafora J.W."/>
            <person name="Tedersoo L."/>
            <person name="Vaario L.-M."/>
            <person name="Yamada A."/>
            <person name="Yan M."/>
            <person name="Wang P."/>
            <person name="Xu J."/>
            <person name="Bruns T."/>
            <person name="Baldrian P."/>
            <person name="Vilgalys R."/>
            <person name="Henrissat B."/>
            <person name="Grigoriev I.V."/>
            <person name="Hibbett D."/>
            <person name="Nagy L.G."/>
            <person name="Martin F.M."/>
        </authorList>
    </citation>
    <scope>NUCLEOTIDE SEQUENCE</scope>
    <source>
        <strain evidence="1">Prilba</strain>
    </source>
</reference>
<gene>
    <name evidence="1" type="ORF">DFH94DRAFT_698061</name>
</gene>
<comment type="caution">
    <text evidence="1">The sequence shown here is derived from an EMBL/GenBank/DDBJ whole genome shotgun (WGS) entry which is preliminary data.</text>
</comment>
<accession>A0A9P5MQL4</accession>
<evidence type="ECO:0000313" key="1">
    <source>
        <dbReference type="EMBL" id="KAF8467453.1"/>
    </source>
</evidence>
<name>A0A9P5MQL4_9AGAM</name>
<protein>
    <submittedName>
        <fullName evidence="1">Uncharacterized protein</fullName>
    </submittedName>
</protein>
<evidence type="ECO:0000313" key="2">
    <source>
        <dbReference type="Proteomes" id="UP000759537"/>
    </source>
</evidence>
<dbReference type="Proteomes" id="UP000759537">
    <property type="component" value="Unassembled WGS sequence"/>
</dbReference>
<proteinExistence type="predicted"/>
<organism evidence="1 2">
    <name type="scientific">Russula ochroleuca</name>
    <dbReference type="NCBI Taxonomy" id="152965"/>
    <lineage>
        <taxon>Eukaryota</taxon>
        <taxon>Fungi</taxon>
        <taxon>Dikarya</taxon>
        <taxon>Basidiomycota</taxon>
        <taxon>Agaricomycotina</taxon>
        <taxon>Agaricomycetes</taxon>
        <taxon>Russulales</taxon>
        <taxon>Russulaceae</taxon>
        <taxon>Russula</taxon>
    </lineage>
</organism>
<keyword evidence="2" id="KW-1185">Reference proteome</keyword>
<reference evidence="1" key="2">
    <citation type="journal article" date="2020" name="Nat. Commun.">
        <title>Large-scale genome sequencing of mycorrhizal fungi provides insights into the early evolution of symbiotic traits.</title>
        <authorList>
            <person name="Miyauchi S."/>
            <person name="Kiss E."/>
            <person name="Kuo A."/>
            <person name="Drula E."/>
            <person name="Kohler A."/>
            <person name="Sanchez-Garcia M."/>
            <person name="Morin E."/>
            <person name="Andreopoulos B."/>
            <person name="Barry K.W."/>
            <person name="Bonito G."/>
            <person name="Buee M."/>
            <person name="Carver A."/>
            <person name="Chen C."/>
            <person name="Cichocki N."/>
            <person name="Clum A."/>
            <person name="Culley D."/>
            <person name="Crous P.W."/>
            <person name="Fauchery L."/>
            <person name="Girlanda M."/>
            <person name="Hayes R.D."/>
            <person name="Keri Z."/>
            <person name="LaButti K."/>
            <person name="Lipzen A."/>
            <person name="Lombard V."/>
            <person name="Magnuson J."/>
            <person name="Maillard F."/>
            <person name="Murat C."/>
            <person name="Nolan M."/>
            <person name="Ohm R.A."/>
            <person name="Pangilinan J."/>
            <person name="Pereira M.F."/>
            <person name="Perotto S."/>
            <person name="Peter M."/>
            <person name="Pfister S."/>
            <person name="Riley R."/>
            <person name="Sitrit Y."/>
            <person name="Stielow J.B."/>
            <person name="Szollosi G."/>
            <person name="Zifcakova L."/>
            <person name="Stursova M."/>
            <person name="Spatafora J.W."/>
            <person name="Tedersoo L."/>
            <person name="Vaario L.M."/>
            <person name="Yamada A."/>
            <person name="Yan M."/>
            <person name="Wang P."/>
            <person name="Xu J."/>
            <person name="Bruns T."/>
            <person name="Baldrian P."/>
            <person name="Vilgalys R."/>
            <person name="Dunand C."/>
            <person name="Henrissat B."/>
            <person name="Grigoriev I.V."/>
            <person name="Hibbett D."/>
            <person name="Nagy L.G."/>
            <person name="Martin F.M."/>
        </authorList>
    </citation>
    <scope>NUCLEOTIDE SEQUENCE</scope>
    <source>
        <strain evidence="1">Prilba</strain>
    </source>
</reference>